<feature type="transmembrane region" description="Helical" evidence="8">
    <location>
        <begin position="702"/>
        <end position="728"/>
    </location>
</feature>
<feature type="transmembrane region" description="Helical" evidence="8">
    <location>
        <begin position="135"/>
        <end position="156"/>
    </location>
</feature>
<feature type="transmembrane region" description="Helical" evidence="8">
    <location>
        <begin position="795"/>
        <end position="819"/>
    </location>
</feature>
<comment type="caution">
    <text evidence="9">The sequence shown here is derived from an EMBL/GenBank/DDBJ whole genome shotgun (WGS) entry which is preliminary data.</text>
</comment>
<proteinExistence type="predicted"/>
<feature type="transmembrane region" description="Helical" evidence="8">
    <location>
        <begin position="207"/>
        <end position="227"/>
    </location>
</feature>
<evidence type="ECO:0000256" key="5">
    <source>
        <dbReference type="ARBA" id="ARBA00022692"/>
    </source>
</evidence>
<feature type="transmembrane region" description="Helical" evidence="8">
    <location>
        <begin position="765"/>
        <end position="783"/>
    </location>
</feature>
<dbReference type="Gene3D" id="3.30.70.1320">
    <property type="entry name" value="Multidrug efflux transporter AcrB pore domain like"/>
    <property type="match status" value="1"/>
</dbReference>
<keyword evidence="5 8" id="KW-0812">Transmembrane</keyword>
<comment type="subcellular location">
    <subcellularLocation>
        <location evidence="1">Cell inner membrane</location>
        <topology evidence="1">Multi-pass membrane protein</topology>
    </subcellularLocation>
</comment>
<dbReference type="SUPFAM" id="SSF82866">
    <property type="entry name" value="Multidrug efflux transporter AcrB transmembrane domain"/>
    <property type="match status" value="2"/>
</dbReference>
<keyword evidence="4" id="KW-0997">Cell inner membrane</keyword>
<dbReference type="EMBL" id="JACHNY010000002">
    <property type="protein sequence ID" value="MBB4617325.1"/>
    <property type="molecule type" value="Genomic_DNA"/>
</dbReference>
<keyword evidence="3" id="KW-1003">Cell membrane</keyword>
<dbReference type="SUPFAM" id="SSF82693">
    <property type="entry name" value="Multidrug efflux transporter AcrB pore domain, PN1, PN2, PC1 and PC2 subdomains"/>
    <property type="match status" value="1"/>
</dbReference>
<dbReference type="Gene3D" id="3.30.70.1440">
    <property type="entry name" value="Multidrug efflux transporter AcrB pore domain"/>
    <property type="match status" value="2"/>
</dbReference>
<dbReference type="InterPro" id="IPR001036">
    <property type="entry name" value="Acrflvin-R"/>
</dbReference>
<evidence type="ECO:0000256" key="8">
    <source>
        <dbReference type="SAM" id="Phobius"/>
    </source>
</evidence>
<evidence type="ECO:0000256" key="4">
    <source>
        <dbReference type="ARBA" id="ARBA00022519"/>
    </source>
</evidence>
<dbReference type="Gene3D" id="3.30.70.1430">
    <property type="entry name" value="Multidrug efflux transporter AcrB pore domain"/>
    <property type="match status" value="1"/>
</dbReference>
<dbReference type="GO" id="GO:0042910">
    <property type="term" value="F:xenobiotic transmembrane transporter activity"/>
    <property type="evidence" value="ECO:0007669"/>
    <property type="project" value="TreeGrafter"/>
</dbReference>
<dbReference type="InterPro" id="IPR027463">
    <property type="entry name" value="AcrB_DN_DC_subdom"/>
</dbReference>
<evidence type="ECO:0000256" key="2">
    <source>
        <dbReference type="ARBA" id="ARBA00022448"/>
    </source>
</evidence>
<dbReference type="PANTHER" id="PTHR32063:SF34">
    <property type="entry name" value="MULTIDRUG RESISTANCE PROTEIN MDTC"/>
    <property type="match status" value="1"/>
</dbReference>
<dbReference type="AlphaFoldDB" id="A0A7W7AJG3"/>
<evidence type="ECO:0000313" key="10">
    <source>
        <dbReference type="Proteomes" id="UP000574769"/>
    </source>
</evidence>
<feature type="transmembrane region" description="Helical" evidence="8">
    <location>
        <begin position="239"/>
        <end position="262"/>
    </location>
</feature>
<organism evidence="9 10">
    <name type="scientific">Sphingomonas abaci</name>
    <dbReference type="NCBI Taxonomy" id="237611"/>
    <lineage>
        <taxon>Bacteria</taxon>
        <taxon>Pseudomonadati</taxon>
        <taxon>Pseudomonadota</taxon>
        <taxon>Alphaproteobacteria</taxon>
        <taxon>Sphingomonadales</taxon>
        <taxon>Sphingomonadaceae</taxon>
        <taxon>Sphingomonas</taxon>
    </lineage>
</organism>
<gene>
    <name evidence="9" type="ORF">GGQ96_001445</name>
</gene>
<feature type="transmembrane region" description="Helical" evidence="8">
    <location>
        <begin position="163"/>
        <end position="187"/>
    </location>
</feature>
<feature type="transmembrane region" description="Helical" evidence="8">
    <location>
        <begin position="302"/>
        <end position="322"/>
    </location>
</feature>
<dbReference type="PRINTS" id="PR00702">
    <property type="entry name" value="ACRIFLAVINRP"/>
</dbReference>
<evidence type="ECO:0000256" key="6">
    <source>
        <dbReference type="ARBA" id="ARBA00022989"/>
    </source>
</evidence>
<dbReference type="PANTHER" id="PTHR32063">
    <property type="match status" value="1"/>
</dbReference>
<evidence type="ECO:0000256" key="7">
    <source>
        <dbReference type="ARBA" id="ARBA00023136"/>
    </source>
</evidence>
<protein>
    <submittedName>
        <fullName evidence="9">Multidrug efflux pump</fullName>
    </submittedName>
</protein>
<dbReference type="Proteomes" id="UP000574769">
    <property type="component" value="Unassembled WGS sequence"/>
</dbReference>
<name>A0A7W7AJG3_9SPHN</name>
<keyword evidence="6 8" id="KW-1133">Transmembrane helix</keyword>
<feature type="transmembrane region" description="Helical" evidence="8">
    <location>
        <begin position="112"/>
        <end position="129"/>
    </location>
</feature>
<dbReference type="Gene3D" id="3.30.2090.10">
    <property type="entry name" value="Multidrug efflux transporter AcrB TolC docking domain, DN and DC subdomains"/>
    <property type="match status" value="3"/>
</dbReference>
<keyword evidence="2" id="KW-0813">Transport</keyword>
<dbReference type="SUPFAM" id="SSF82714">
    <property type="entry name" value="Multidrug efflux transporter AcrB TolC docking domain, DN and DC subdomains"/>
    <property type="match status" value="1"/>
</dbReference>
<keyword evidence="10" id="KW-1185">Reference proteome</keyword>
<dbReference type="Pfam" id="PF00873">
    <property type="entry name" value="ACR_tran"/>
    <property type="match status" value="1"/>
</dbReference>
<accession>A0A7W7AJG3</accession>
<dbReference type="FunFam" id="1.20.1640.10:FF:000001">
    <property type="entry name" value="Efflux pump membrane transporter"/>
    <property type="match status" value="1"/>
</dbReference>
<evidence type="ECO:0000313" key="9">
    <source>
        <dbReference type="EMBL" id="MBB4617325.1"/>
    </source>
</evidence>
<dbReference type="Gene3D" id="1.20.1640.10">
    <property type="entry name" value="Multidrug efflux transporter AcrB transmembrane domain"/>
    <property type="match status" value="3"/>
</dbReference>
<evidence type="ECO:0000256" key="1">
    <source>
        <dbReference type="ARBA" id="ARBA00004429"/>
    </source>
</evidence>
<sequence length="845" mass="88431">MSWQIYSNQAGRHASDYRGTIIAWRDGAAVRLSDIADVHDGPEDIRTIGLFNGERAVPILISRQPGANIVQVVDALKAQLPALRRAMPPDIHLDVASDRTLTIRASLREVEVTLLIATLLVVLVVSLFLRSWRATLIPAAAVIASLLGTLAAMYLVGFSLDNLSLMALTVATGFVVDDAIVVVENISRHLEAGMRPLQAALAGAREVGFTVLSISLSLVAVFVPLIFMGGIVGRLFREFALTMSIAVMISLIVSLTLTPMLAARVLRTHEREGGVMRAAGAAFDWAQARYARALDWALDNRTAVLVLLAGTVALNIFLIDIAPKGFFPQQDTGGLMGGLRADQSISFTDMQAKLIRITRIVKSDPAVATVVSFAGGSRAGGGFLFATLKNRSERPPAAEVIARLRPKLARVSGVSLFLTPVQDLQIGGRQSNSMYQYVLKADDPDTLKVAGEKLVDALRKHADVLTDVDIDQQDAGADAFVQVERDTAARLGVTMQAVDATLYDAFGQRQVANIYSGLNQYHVVMEAARRFDGSPEALGDVYVPAGTSTAAPPAAGPAAAASASGGGAGGSAIASGSAVSTAAKTMVPLGAFARWSTGSTNAAVNHSDGEPSATIAFNLPPGGSLGAAAALITRTQADLGLPAAVHGAFGGTAKVFKQSIASMPFLILAALLAIYIVLGILYESAIHPLTALSTLPSAGVGAMIALIATGGEFDIIALIGIVLLIGIVKKNAIMIIDFALEAERGGGMAPLAAVREACLLRFRPILMTTMAAALGALPLAIGFGDGAELRRPLGIAIFGGLVASQVLTLLTTPIVYLALDRFRSRKADERHLARHDPPPATGVPA</sequence>
<feature type="transmembrane region" description="Helical" evidence="8">
    <location>
        <begin position="663"/>
        <end position="682"/>
    </location>
</feature>
<dbReference type="RefSeq" id="WP_184113001.1">
    <property type="nucleotide sequence ID" value="NZ_JACHNY010000002.1"/>
</dbReference>
<evidence type="ECO:0000256" key="3">
    <source>
        <dbReference type="ARBA" id="ARBA00022475"/>
    </source>
</evidence>
<dbReference type="GO" id="GO:0005886">
    <property type="term" value="C:plasma membrane"/>
    <property type="evidence" value="ECO:0007669"/>
    <property type="project" value="UniProtKB-SubCell"/>
</dbReference>
<keyword evidence="7 8" id="KW-0472">Membrane</keyword>
<reference evidence="9 10" key="1">
    <citation type="submission" date="2020-08" db="EMBL/GenBank/DDBJ databases">
        <title>Genomic Encyclopedia of Type Strains, Phase IV (KMG-IV): sequencing the most valuable type-strain genomes for metagenomic binning, comparative biology and taxonomic classification.</title>
        <authorList>
            <person name="Goeker M."/>
        </authorList>
    </citation>
    <scope>NUCLEOTIDE SEQUENCE [LARGE SCALE GENOMIC DNA]</scope>
    <source>
        <strain evidence="9 10">DSM 15867</strain>
    </source>
</reference>